<accession>A0A8J7C987</accession>
<dbReference type="Gene3D" id="3.90.1200.10">
    <property type="match status" value="1"/>
</dbReference>
<feature type="domain" description="Aminoglycoside phosphotransferase" evidence="1">
    <location>
        <begin position="70"/>
        <end position="243"/>
    </location>
</feature>
<dbReference type="AlphaFoldDB" id="A0A8J7C987"/>
<name>A0A8J7C987_9CYAN</name>
<dbReference type="SUPFAM" id="SSF56112">
    <property type="entry name" value="Protein kinase-like (PK-like)"/>
    <property type="match status" value="1"/>
</dbReference>
<dbReference type="Pfam" id="PF01636">
    <property type="entry name" value="APH"/>
    <property type="match status" value="1"/>
</dbReference>
<comment type="caution">
    <text evidence="2">The sequence shown here is derived from an EMBL/GenBank/DDBJ whole genome shotgun (WGS) entry which is preliminary data.</text>
</comment>
<evidence type="ECO:0000259" key="1">
    <source>
        <dbReference type="Pfam" id="PF01636"/>
    </source>
</evidence>
<organism evidence="2 3">
    <name type="scientific">Iningainema tapete BLCC-T55</name>
    <dbReference type="NCBI Taxonomy" id="2748662"/>
    <lineage>
        <taxon>Bacteria</taxon>
        <taxon>Bacillati</taxon>
        <taxon>Cyanobacteriota</taxon>
        <taxon>Cyanophyceae</taxon>
        <taxon>Nostocales</taxon>
        <taxon>Scytonemataceae</taxon>
        <taxon>Iningainema tapete</taxon>
    </lineage>
</organism>
<reference evidence="2" key="1">
    <citation type="submission" date="2020-09" db="EMBL/GenBank/DDBJ databases">
        <title>Iningainema tapete sp. nov. (Scytonemataceae, Cyanobacteria) from greenhouses in central Florida (USA) produces two types of nodularin with biosynthetic potential for microcystin-LR and anabaenopeptins.</title>
        <authorList>
            <person name="Berthold D.E."/>
            <person name="Lefler F.W."/>
            <person name="Huang I.-S."/>
            <person name="Abdulla H."/>
            <person name="Zimba P.V."/>
            <person name="Laughinghouse H.D. IV."/>
        </authorList>
    </citation>
    <scope>NUCLEOTIDE SEQUENCE</scope>
    <source>
        <strain evidence="2">BLCCT55</strain>
    </source>
</reference>
<dbReference type="Proteomes" id="UP000629098">
    <property type="component" value="Unassembled WGS sequence"/>
</dbReference>
<evidence type="ECO:0000313" key="2">
    <source>
        <dbReference type="EMBL" id="MBD2777824.1"/>
    </source>
</evidence>
<keyword evidence="3" id="KW-1185">Reference proteome</keyword>
<sequence>MSIKELDRSALTNRAVAASMAVASAHGISVDDPHVLNNTYSLRVHLRPAPIVARISTFTPILRSPIESWLAREISVTEFLAAQGAPVVAPSDILPPNPHHYDGLVMTFWRYVQPISDALPESAIVGRMQAELHAVLQDFPGDLPLLAPPLNDIPRGLERIERIGNILTASELTLLHETYARLLPQLSNPVDSLQPLHGDAHAANLIPTAKGLLWNDFEDTCMGSIAWDLINLDDEGRAAYPNAPEPAMLKLYSLARQLHAIIWVYAHLPEFPEWIEPGRTLLDDLAAATKGDRS</sequence>
<gene>
    <name evidence="2" type="ORF">ICL16_38725</name>
</gene>
<dbReference type="InterPro" id="IPR002575">
    <property type="entry name" value="Aminoglycoside_PTrfase"/>
</dbReference>
<protein>
    <submittedName>
        <fullName evidence="2">Aminoglycoside phosphotransferase family protein</fullName>
    </submittedName>
</protein>
<dbReference type="EMBL" id="JACXAE010000118">
    <property type="protein sequence ID" value="MBD2777824.1"/>
    <property type="molecule type" value="Genomic_DNA"/>
</dbReference>
<evidence type="ECO:0000313" key="3">
    <source>
        <dbReference type="Proteomes" id="UP000629098"/>
    </source>
</evidence>
<dbReference type="InterPro" id="IPR011009">
    <property type="entry name" value="Kinase-like_dom_sf"/>
</dbReference>
<proteinExistence type="predicted"/>